<feature type="transmembrane region" description="Helical" evidence="5">
    <location>
        <begin position="65"/>
        <end position="82"/>
    </location>
</feature>
<dbReference type="GO" id="GO:0016020">
    <property type="term" value="C:membrane"/>
    <property type="evidence" value="ECO:0007669"/>
    <property type="project" value="UniProtKB-SubCell"/>
</dbReference>
<evidence type="ECO:0000313" key="8">
    <source>
        <dbReference type="Proteomes" id="UP000036458"/>
    </source>
</evidence>
<keyword evidence="4 5" id="KW-0472">Membrane</keyword>
<dbReference type="PANTHER" id="PTHR37422:SF13">
    <property type="entry name" value="LIPOPOLYSACCHARIDE BIOSYNTHESIS PROTEIN PA4999-RELATED"/>
    <property type="match status" value="1"/>
</dbReference>
<evidence type="ECO:0000256" key="5">
    <source>
        <dbReference type="SAM" id="Phobius"/>
    </source>
</evidence>
<keyword evidence="2 5" id="KW-0812">Transmembrane</keyword>
<dbReference type="EMBL" id="CP010777">
    <property type="protein sequence ID" value="AKQ45117.1"/>
    <property type="molecule type" value="Genomic_DNA"/>
</dbReference>
<evidence type="ECO:0000313" key="7">
    <source>
        <dbReference type="EMBL" id="AKQ45117.1"/>
    </source>
</evidence>
<feature type="transmembrane region" description="Helical" evidence="5">
    <location>
        <begin position="194"/>
        <end position="227"/>
    </location>
</feature>
<gene>
    <name evidence="7" type="ORF">TH63_04865</name>
</gene>
<dbReference type="AlphaFoldDB" id="A0A0H4VMM1"/>
<dbReference type="Pfam" id="PF04932">
    <property type="entry name" value="Wzy_C"/>
    <property type="match status" value="1"/>
</dbReference>
<dbReference type="PATRIC" id="fig|1379910.4.peg.1056"/>
<feature type="transmembrane region" description="Helical" evidence="5">
    <location>
        <begin position="346"/>
        <end position="367"/>
    </location>
</feature>
<feature type="transmembrane region" description="Helical" evidence="5">
    <location>
        <begin position="162"/>
        <end position="182"/>
    </location>
</feature>
<dbReference type="STRING" id="1379910.TH63_04865"/>
<reference evidence="7 8" key="1">
    <citation type="submission" date="2015-01" db="EMBL/GenBank/DDBJ databases">
        <title>Rufibacter sp./DG31D/ whole genome sequencing.</title>
        <authorList>
            <person name="Kim M.K."/>
            <person name="Srinivasan S."/>
            <person name="Lee J.-J."/>
        </authorList>
    </citation>
    <scope>NUCLEOTIDE SEQUENCE [LARGE SCALE GENOMIC DNA]</scope>
    <source>
        <strain evidence="7 8">DG31D</strain>
    </source>
</reference>
<feature type="transmembrane region" description="Helical" evidence="5">
    <location>
        <begin position="122"/>
        <end position="142"/>
    </location>
</feature>
<dbReference type="Proteomes" id="UP000036458">
    <property type="component" value="Chromosome"/>
</dbReference>
<evidence type="ECO:0000259" key="6">
    <source>
        <dbReference type="Pfam" id="PF04932"/>
    </source>
</evidence>
<dbReference type="InterPro" id="IPR051533">
    <property type="entry name" value="WaaL-like"/>
</dbReference>
<proteinExistence type="predicted"/>
<evidence type="ECO:0000256" key="4">
    <source>
        <dbReference type="ARBA" id="ARBA00023136"/>
    </source>
</evidence>
<feature type="transmembrane region" description="Helical" evidence="5">
    <location>
        <begin position="15"/>
        <end position="44"/>
    </location>
</feature>
<feature type="domain" description="O-antigen ligase-related" evidence="6">
    <location>
        <begin position="194"/>
        <end position="362"/>
    </location>
</feature>
<evidence type="ECO:0000256" key="1">
    <source>
        <dbReference type="ARBA" id="ARBA00004141"/>
    </source>
</evidence>
<keyword evidence="3 5" id="KW-1133">Transmembrane helix</keyword>
<dbReference type="InterPro" id="IPR007016">
    <property type="entry name" value="O-antigen_ligase-rel_domated"/>
</dbReference>
<evidence type="ECO:0000256" key="2">
    <source>
        <dbReference type="ARBA" id="ARBA00022692"/>
    </source>
</evidence>
<accession>A0A0H4VMM1</accession>
<organism evidence="7 8">
    <name type="scientific">Rufibacter radiotolerans</name>
    <dbReference type="NCBI Taxonomy" id="1379910"/>
    <lineage>
        <taxon>Bacteria</taxon>
        <taxon>Pseudomonadati</taxon>
        <taxon>Bacteroidota</taxon>
        <taxon>Cytophagia</taxon>
        <taxon>Cytophagales</taxon>
        <taxon>Hymenobacteraceae</taxon>
        <taxon>Rufibacter</taxon>
    </lineage>
</organism>
<comment type="subcellular location">
    <subcellularLocation>
        <location evidence="1">Membrane</location>
        <topology evidence="1">Multi-pass membrane protein</topology>
    </subcellularLocation>
</comment>
<dbReference type="OrthoDB" id="1631746at2"/>
<sequence length="421" mass="47855">MIEFLHSLNKKEKGLYALFLLFFITLFFAQLSALSSNLAGLLVIYSFSIGSLQEKWLTFKKRFDLQAMLAFFLLLVVSTLVSDDVPMGLHHLKIRLPLFAFPISIGLLKLREDFKENVLLSYATITTLVCLLCLGSSIHTAYSASRTDYLYNDALTGLIRQQSIYVALAVNLAIYIFAKAIFFQNTKHPFKMLLAVVFLFAFSYLLASRIMFAVLVAATLCFSFYYILQKRKYLEGATLVLGLVIGTVVINKLLPSTFNRYKELTYQRFDFESKGPESHYNMAITPDQWNGANFRLAAWTCGWEVFQSSPITGVGVGDKDEVLREKYREKKFHMALQTDKNVHSNYLDVLFSTGVMGFLVFLLAWVLLPLGQAYRTGNALALVFLLTFYTAWITEVYFGKNFGTMLAGFFIPFVLLNSNKK</sequence>
<dbReference type="PANTHER" id="PTHR37422">
    <property type="entry name" value="TEICHURONIC ACID BIOSYNTHESIS PROTEIN TUAE"/>
    <property type="match status" value="1"/>
</dbReference>
<dbReference type="KEGG" id="ruf:TH63_04865"/>
<feature type="transmembrane region" description="Helical" evidence="5">
    <location>
        <begin position="233"/>
        <end position="254"/>
    </location>
</feature>
<name>A0A0H4VMM1_9BACT</name>
<keyword evidence="8" id="KW-1185">Reference proteome</keyword>
<evidence type="ECO:0000256" key="3">
    <source>
        <dbReference type="ARBA" id="ARBA00022989"/>
    </source>
</evidence>
<protein>
    <recommendedName>
        <fullName evidence="6">O-antigen ligase-related domain-containing protein</fullName>
    </recommendedName>
</protein>
<feature type="transmembrane region" description="Helical" evidence="5">
    <location>
        <begin position="379"/>
        <end position="398"/>
    </location>
</feature>